<accession>A0A7C9HA31</accession>
<keyword evidence="1" id="KW-0472">Membrane</keyword>
<keyword evidence="1" id="KW-1133">Transmembrane helix</keyword>
<name>A0A7C9HA31_9RHOB</name>
<reference evidence="2 3" key="1">
    <citation type="submission" date="2019-06" db="EMBL/GenBank/DDBJ databases">
        <title>Enrichment of Autotrophic Halophilic Microorganisms from Red Sea Brine Pool Using Microbial Electrosynthesis System.</title>
        <authorList>
            <person name="Alqahtani M.F."/>
            <person name="Bajracharya S."/>
            <person name="Katuri K.P."/>
            <person name="Ali M."/>
            <person name="Saikaly P.E."/>
        </authorList>
    </citation>
    <scope>NUCLEOTIDE SEQUENCE [LARGE SCALE GENOMIC DNA]</scope>
    <source>
        <strain evidence="2">MES6</strain>
    </source>
</reference>
<evidence type="ECO:0000313" key="3">
    <source>
        <dbReference type="Proteomes" id="UP000483078"/>
    </source>
</evidence>
<gene>
    <name evidence="2" type="ORF">FH759_03270</name>
</gene>
<evidence type="ECO:0000256" key="1">
    <source>
        <dbReference type="SAM" id="Phobius"/>
    </source>
</evidence>
<dbReference type="Proteomes" id="UP000483078">
    <property type="component" value="Unassembled WGS sequence"/>
</dbReference>
<feature type="transmembrane region" description="Helical" evidence="1">
    <location>
        <begin position="36"/>
        <end position="53"/>
    </location>
</feature>
<sequence length="150" mass="16503">MDRWVMYDLTPTIDLTPGEEVIASFHADRPTYWRDMATMAAVAMAVGMAILWAMGNPHIWTGAVGGLAAVALRAFYIASDEVNVRWDLTNRRLLGPQGRAVRLGEIKMIRTLGSAVQLVTHSGDKHLLKYQADRNATKARIERAIAGGRG</sequence>
<keyword evidence="1" id="KW-0812">Transmembrane</keyword>
<evidence type="ECO:0000313" key="2">
    <source>
        <dbReference type="EMBL" id="MTJ03704.1"/>
    </source>
</evidence>
<dbReference type="AlphaFoldDB" id="A0A7C9HA31"/>
<proteinExistence type="predicted"/>
<feature type="transmembrane region" description="Helical" evidence="1">
    <location>
        <begin position="59"/>
        <end position="78"/>
    </location>
</feature>
<comment type="caution">
    <text evidence="2">The sequence shown here is derived from an EMBL/GenBank/DDBJ whole genome shotgun (WGS) entry which is preliminary data.</text>
</comment>
<protein>
    <submittedName>
        <fullName evidence="2">Uncharacterized protein</fullName>
    </submittedName>
</protein>
<organism evidence="2 3">
    <name type="scientific">Sediminimonas qiaohouensis</name>
    <dbReference type="NCBI Taxonomy" id="552061"/>
    <lineage>
        <taxon>Bacteria</taxon>
        <taxon>Pseudomonadati</taxon>
        <taxon>Pseudomonadota</taxon>
        <taxon>Alphaproteobacteria</taxon>
        <taxon>Rhodobacterales</taxon>
        <taxon>Roseobacteraceae</taxon>
        <taxon>Sediminimonas</taxon>
    </lineage>
</organism>
<dbReference type="EMBL" id="VENJ01000004">
    <property type="protein sequence ID" value="MTJ03704.1"/>
    <property type="molecule type" value="Genomic_DNA"/>
</dbReference>